<dbReference type="Pfam" id="PF07110">
    <property type="entry name" value="EthD"/>
    <property type="match status" value="1"/>
</dbReference>
<evidence type="ECO:0000256" key="1">
    <source>
        <dbReference type="ARBA" id="ARBA00005986"/>
    </source>
</evidence>
<comment type="caution">
    <text evidence="3">The sequence shown here is derived from an EMBL/GenBank/DDBJ whole genome shotgun (WGS) entry which is preliminary data.</text>
</comment>
<dbReference type="GO" id="GO:0016491">
    <property type="term" value="F:oxidoreductase activity"/>
    <property type="evidence" value="ECO:0007669"/>
    <property type="project" value="InterPro"/>
</dbReference>
<accession>A0A9P9WRJ3</accession>
<feature type="domain" description="EthD" evidence="2">
    <location>
        <begin position="12"/>
        <end position="120"/>
    </location>
</feature>
<dbReference type="Gene3D" id="3.30.70.100">
    <property type="match status" value="1"/>
</dbReference>
<comment type="similarity">
    <text evidence="1">Belongs to the tpcK family.</text>
</comment>
<evidence type="ECO:0000313" key="4">
    <source>
        <dbReference type="Proteomes" id="UP000829685"/>
    </source>
</evidence>
<dbReference type="Proteomes" id="UP000829685">
    <property type="component" value="Unassembled WGS sequence"/>
</dbReference>
<dbReference type="AlphaFoldDB" id="A0A9P9WRJ3"/>
<dbReference type="EMBL" id="JAFIMR010000007">
    <property type="protein sequence ID" value="KAI1876588.1"/>
    <property type="molecule type" value="Genomic_DNA"/>
</dbReference>
<proteinExistence type="inferred from homology"/>
<gene>
    <name evidence="3" type="ORF">JX265_004114</name>
</gene>
<sequence length="135" mass="15121">MTYSVLIFAFRKPGITPEQFRAHYEGTHIALAKDIAGEHFPLSHTRRYIHRTEAKAEGTERHAGYPATVLNGNQADFEYDAVAELTFSDATAFQTFYDIYQKPENLARIQGDEAMFLDGSKMTAVVVGETVVTTK</sequence>
<organism evidence="3 4">
    <name type="scientific">Neoarthrinium moseri</name>
    <dbReference type="NCBI Taxonomy" id="1658444"/>
    <lineage>
        <taxon>Eukaryota</taxon>
        <taxon>Fungi</taxon>
        <taxon>Dikarya</taxon>
        <taxon>Ascomycota</taxon>
        <taxon>Pezizomycotina</taxon>
        <taxon>Sordariomycetes</taxon>
        <taxon>Xylariomycetidae</taxon>
        <taxon>Amphisphaeriales</taxon>
        <taxon>Apiosporaceae</taxon>
        <taxon>Neoarthrinium</taxon>
    </lineage>
</organism>
<protein>
    <recommendedName>
        <fullName evidence="2">EthD domain-containing protein</fullName>
    </recommendedName>
</protein>
<evidence type="ECO:0000259" key="2">
    <source>
        <dbReference type="Pfam" id="PF07110"/>
    </source>
</evidence>
<name>A0A9P9WRJ3_9PEZI</name>
<dbReference type="SUPFAM" id="SSF54909">
    <property type="entry name" value="Dimeric alpha+beta barrel"/>
    <property type="match status" value="1"/>
</dbReference>
<reference evidence="3" key="1">
    <citation type="submission" date="2021-03" db="EMBL/GenBank/DDBJ databases">
        <title>Revisited historic fungal species revealed as producer of novel bioactive compounds through whole genome sequencing and comparative genomics.</title>
        <authorList>
            <person name="Vignolle G.A."/>
            <person name="Hochenegger N."/>
            <person name="Mach R.L."/>
            <person name="Mach-Aigner A.R."/>
            <person name="Javad Rahimi M."/>
            <person name="Salim K.A."/>
            <person name="Chan C.M."/>
            <person name="Lim L.B.L."/>
            <person name="Cai F."/>
            <person name="Druzhinina I.S."/>
            <person name="U'Ren J.M."/>
            <person name="Derntl C."/>
        </authorList>
    </citation>
    <scope>NUCLEOTIDE SEQUENCE</scope>
    <source>
        <strain evidence="3">TUCIM 5799</strain>
    </source>
</reference>
<keyword evidence="4" id="KW-1185">Reference proteome</keyword>
<dbReference type="InterPro" id="IPR009799">
    <property type="entry name" value="EthD_dom"/>
</dbReference>
<evidence type="ECO:0000313" key="3">
    <source>
        <dbReference type="EMBL" id="KAI1876588.1"/>
    </source>
</evidence>
<dbReference type="InterPro" id="IPR011008">
    <property type="entry name" value="Dimeric_a/b-barrel"/>
</dbReference>